<dbReference type="InterPro" id="IPR025277">
    <property type="entry name" value="Apiosidase-like_cat_dom"/>
</dbReference>
<reference evidence="4 5" key="1">
    <citation type="submission" date="2019-11" db="EMBL/GenBank/DDBJ databases">
        <title>Paenibacillus monticola sp. nov., a novel PGPR strain isolated from mountain sample in China.</title>
        <authorList>
            <person name="Zhao Q."/>
            <person name="Li H.-P."/>
            <person name="Zhang J.-L."/>
        </authorList>
    </citation>
    <scope>NUCLEOTIDE SEQUENCE [LARGE SCALE GENOMIC DNA]</scope>
    <source>
        <strain evidence="4 5">LC-T2</strain>
    </source>
</reference>
<keyword evidence="5" id="KW-1185">Reference proteome</keyword>
<protein>
    <submittedName>
        <fullName evidence="4">DUF5060 domain-containing protein</fullName>
    </submittedName>
</protein>
<evidence type="ECO:0000259" key="3">
    <source>
        <dbReference type="Pfam" id="PF18310"/>
    </source>
</evidence>
<dbReference type="AlphaFoldDB" id="A0A7X2L3V3"/>
<dbReference type="Pfam" id="PF16586">
    <property type="entry name" value="DUF5060"/>
    <property type="match status" value="1"/>
</dbReference>
<dbReference type="RefSeq" id="WP_154120119.1">
    <property type="nucleotide sequence ID" value="NZ_WJXB01000006.1"/>
</dbReference>
<dbReference type="SUPFAM" id="SSF51445">
    <property type="entry name" value="(Trans)glycosidases"/>
    <property type="match status" value="1"/>
</dbReference>
<dbReference type="Proteomes" id="UP000463051">
    <property type="component" value="Unassembled WGS sequence"/>
</dbReference>
<dbReference type="InterPro" id="IPR041239">
    <property type="entry name" value="DUF5605"/>
</dbReference>
<comment type="caution">
    <text evidence="4">The sequence shown here is derived from an EMBL/GenBank/DDBJ whole genome shotgun (WGS) entry which is preliminary data.</text>
</comment>
<dbReference type="InterPro" id="IPR013783">
    <property type="entry name" value="Ig-like_fold"/>
</dbReference>
<dbReference type="Gene3D" id="3.20.20.80">
    <property type="entry name" value="Glycosidases"/>
    <property type="match status" value="1"/>
</dbReference>
<dbReference type="Pfam" id="PF18310">
    <property type="entry name" value="DUF5605"/>
    <property type="match status" value="1"/>
</dbReference>
<feature type="domain" description="Apiosidase-like catalytic" evidence="1">
    <location>
        <begin position="98"/>
        <end position="353"/>
    </location>
</feature>
<dbReference type="Gene3D" id="2.60.40.3950">
    <property type="match status" value="1"/>
</dbReference>
<evidence type="ECO:0000259" key="1">
    <source>
        <dbReference type="Pfam" id="PF13204"/>
    </source>
</evidence>
<gene>
    <name evidence="4" type="ORF">GJB61_17305</name>
</gene>
<dbReference type="PANTHER" id="PTHR37836:SF2">
    <property type="entry name" value="DUF4038 DOMAIN-CONTAINING PROTEIN"/>
    <property type="match status" value="1"/>
</dbReference>
<sequence length="485" mass="56959">MLTQTERWGIFELTLQGPSGGNPFMDVKLSATFKYMNRTLTPEGFYDGNGVYKVRFMPDTVGEWTYITHSTVQELDGICGEFSCVEPTEDNHGPVRVKNRYHFAYEDGTPHFSFGTTCYVWNHQSQELQEQTLESLKAAPFNKIRMCLFPKHYDYNSNEPEHFVFPGSIADGWDFSRFDTEYFAALEQRIIQLQQLGIEADLILFHPYDRWGFSTMDAETDDFYLRYIVARLAAFRNIWWSMANEYELLKEKQMEDWDRFFKIVQENDPYQHLRSIHNWIVFYDYNKPWVTHCSIQHTELLLTKEWREQFHKPVVVDECRYEGDINHDWGNITAEDMVRRFWDGMVRGGYVGHGETYVGHKGDSEGLDEVLWWSHGGKLHGTSPERIEFLRRIVNEGPVGGLNPVPMSMLDGRAGEPGEYYLYYYGSQRPAFKILDLPEDREFSIEVIDSWNMTITPLEGTYNGKFRLELPGKQYIALRIQRKYA</sequence>
<evidence type="ECO:0000313" key="4">
    <source>
        <dbReference type="EMBL" id="MRN54741.1"/>
    </source>
</evidence>
<feature type="domain" description="DUF5060" evidence="2">
    <location>
        <begin position="5"/>
        <end position="70"/>
    </location>
</feature>
<dbReference type="Pfam" id="PF13204">
    <property type="entry name" value="Apiosidase"/>
    <property type="match status" value="1"/>
</dbReference>
<dbReference type="Gene3D" id="2.60.40.10">
    <property type="entry name" value="Immunoglobulins"/>
    <property type="match status" value="1"/>
</dbReference>
<evidence type="ECO:0000259" key="2">
    <source>
        <dbReference type="Pfam" id="PF16586"/>
    </source>
</evidence>
<accession>A0A7X2L3V3</accession>
<dbReference type="EMBL" id="WJXB01000006">
    <property type="protein sequence ID" value="MRN54741.1"/>
    <property type="molecule type" value="Genomic_DNA"/>
</dbReference>
<organism evidence="4 5">
    <name type="scientific">Paenibacillus monticola</name>
    <dbReference type="NCBI Taxonomy" id="2666075"/>
    <lineage>
        <taxon>Bacteria</taxon>
        <taxon>Bacillati</taxon>
        <taxon>Bacillota</taxon>
        <taxon>Bacilli</taxon>
        <taxon>Bacillales</taxon>
        <taxon>Paenibacillaceae</taxon>
        <taxon>Paenibacillus</taxon>
    </lineage>
</organism>
<proteinExistence type="predicted"/>
<evidence type="ECO:0000313" key="5">
    <source>
        <dbReference type="Proteomes" id="UP000463051"/>
    </source>
</evidence>
<dbReference type="InterPro" id="IPR017853">
    <property type="entry name" value="GH"/>
</dbReference>
<dbReference type="PANTHER" id="PTHR37836">
    <property type="entry name" value="LMO1036 PROTEIN"/>
    <property type="match status" value="1"/>
</dbReference>
<name>A0A7X2L3V3_9BACL</name>
<dbReference type="InterPro" id="IPR032260">
    <property type="entry name" value="DUF5060"/>
</dbReference>
<feature type="domain" description="DUF5605" evidence="3">
    <location>
        <begin position="414"/>
        <end position="481"/>
    </location>
</feature>